<evidence type="ECO:0000256" key="1">
    <source>
        <dbReference type="ARBA" id="ARBA00022741"/>
    </source>
</evidence>
<dbReference type="Gene3D" id="3.40.50.300">
    <property type="entry name" value="P-loop containing nucleotide triphosphate hydrolases"/>
    <property type="match status" value="2"/>
</dbReference>
<dbReference type="PANTHER" id="PTHR24031">
    <property type="entry name" value="RNA HELICASE"/>
    <property type="match status" value="1"/>
</dbReference>
<dbReference type="InterPro" id="IPR027417">
    <property type="entry name" value="P-loop_NTPase"/>
</dbReference>
<keyword evidence="2 4" id="KW-0378">Hydrolase</keyword>
<evidence type="ECO:0000313" key="8">
    <source>
        <dbReference type="WBParaSite" id="SRAE_2000196000.1"/>
    </source>
</evidence>
<dbReference type="OrthoDB" id="5805452at2759"/>
<dbReference type="GO" id="GO:0016787">
    <property type="term" value="F:hydrolase activity"/>
    <property type="evidence" value="ECO:0007669"/>
    <property type="project" value="UniProtKB-KW"/>
</dbReference>
<dbReference type="GO" id="GO:0003723">
    <property type="term" value="F:RNA binding"/>
    <property type="evidence" value="ECO:0007669"/>
    <property type="project" value="UniProtKB-UniRule"/>
</dbReference>
<evidence type="ECO:0000256" key="4">
    <source>
        <dbReference type="RuleBase" id="RU365068"/>
    </source>
</evidence>
<protein>
    <recommendedName>
        <fullName evidence="4">ATP-dependent RNA helicase</fullName>
        <ecNumber evidence="4">3.6.4.13</ecNumber>
    </recommendedName>
</protein>
<keyword evidence="1 4" id="KW-0547">Nucleotide-binding</keyword>
<comment type="catalytic activity">
    <reaction evidence="4">
        <text>ATP + H2O = ADP + phosphate + H(+)</text>
        <dbReference type="Rhea" id="RHEA:13065"/>
        <dbReference type="ChEBI" id="CHEBI:15377"/>
        <dbReference type="ChEBI" id="CHEBI:15378"/>
        <dbReference type="ChEBI" id="CHEBI:30616"/>
        <dbReference type="ChEBI" id="CHEBI:43474"/>
        <dbReference type="ChEBI" id="CHEBI:456216"/>
        <dbReference type="EC" id="3.6.4.13"/>
    </reaction>
</comment>
<comment type="function">
    <text evidence="4">RNA helicase.</text>
</comment>
<evidence type="ECO:0000256" key="2">
    <source>
        <dbReference type="ARBA" id="ARBA00022801"/>
    </source>
</evidence>
<dbReference type="WormBase" id="SRAE_2000196000">
    <property type="protein sequence ID" value="SRP09228"/>
    <property type="gene ID" value="WBGene00262167"/>
</dbReference>
<dbReference type="Proteomes" id="UP000035682">
    <property type="component" value="Unplaced"/>
</dbReference>
<evidence type="ECO:0000313" key="7">
    <source>
        <dbReference type="Proteomes" id="UP000035682"/>
    </source>
</evidence>
<comment type="domain">
    <text evidence="4">The Q motif is unique to and characteristic of the DEAD box family of RNA helicases and controls ATP binding and hydrolysis.</text>
</comment>
<dbReference type="WBParaSite" id="SRAE_2000196000.1">
    <property type="protein sequence ID" value="SRAE_2000196000.1"/>
    <property type="gene ID" value="WBGene00262167"/>
</dbReference>
<dbReference type="Pfam" id="PF00270">
    <property type="entry name" value="DEAD"/>
    <property type="match status" value="1"/>
</dbReference>
<dbReference type="GO" id="GO:0005524">
    <property type="term" value="F:ATP binding"/>
    <property type="evidence" value="ECO:0007669"/>
    <property type="project" value="UniProtKB-UniRule"/>
</dbReference>
<dbReference type="EMBL" id="LN609529">
    <property type="protein sequence ID" value="CEF67296.1"/>
    <property type="molecule type" value="Genomic_DNA"/>
</dbReference>
<dbReference type="STRING" id="34506.A0A090LBY9"/>
<sequence length="557" mass="64389">MNTIEFSQPIKHSKINVFCNVCDGDFTETIYSTLQSLNITKLCELQEYLVPAIMEKKYDIFIESPKGTGKTFGYILPIVNYISKVHESNDFEDNGNPFAIILMNDIEMCKKVSSEITRLYSGAKVIRIIGSEKEVNFIKEINNGCDIIVGSIIKFFKIFQPINFPLINIDILKVKFLVIDECEKFISKYWETYLNTICNDTFKKQTSNQIKIFSTCGLENCSAEMFMEKYAQKDYVIMKFFNKISINKEKLVTTFPIISENCPSNYFPKENLNGENSQNSTKHHGIIFSPSHNNIVVNNYTNHQQFTSNQSYKNHLSFPIRNPFYIHNDDSLRSNCVINKSCNVRYNPFRAQIVNPYLTVSPQHILKFGFASNFQYQQNTSPENQNNFHQTDDFKNTGLVKQLDIIEINLFDGYKTLLTVVKHLFNEKNCYKIIVFVTTAEGCNFGSNLCNKNGIQSKMITKNLNICETKANLEYFKSNKNVVLFVEDNYKYSQMDGIHSHVVISLNISETKISFDNKVKYLCDNDNQGGIFIIIGFSKIILQEWIVKEYNFFNVKD</sequence>
<dbReference type="InterPro" id="IPR014001">
    <property type="entry name" value="Helicase_ATP-bd"/>
</dbReference>
<dbReference type="SUPFAM" id="SSF52540">
    <property type="entry name" value="P-loop containing nucleoside triphosphate hydrolases"/>
    <property type="match status" value="2"/>
</dbReference>
<comment type="similarity">
    <text evidence="4">Belongs to the DEAD box helicase family.</text>
</comment>
<gene>
    <name evidence="6 8 9" type="ORF">SRAE_2000196000</name>
</gene>
<reference evidence="6 7" key="1">
    <citation type="submission" date="2014-09" db="EMBL/GenBank/DDBJ databases">
        <authorList>
            <person name="Martin A.A."/>
        </authorList>
    </citation>
    <scope>NUCLEOTIDE SEQUENCE</scope>
    <source>
        <strain evidence="7">ED321</strain>
        <strain evidence="6">ED321 Heterogonic</strain>
    </source>
</reference>
<dbReference type="RefSeq" id="XP_024506496.1">
    <property type="nucleotide sequence ID" value="XM_024652973.1"/>
</dbReference>
<dbReference type="InterPro" id="IPR011545">
    <property type="entry name" value="DEAD/DEAH_box_helicase_dom"/>
</dbReference>
<name>A0A090LBY9_STRRB</name>
<dbReference type="CTD" id="36379661"/>
<proteinExistence type="inferred from homology"/>
<keyword evidence="4" id="KW-0694">RNA-binding</keyword>
<organism evidence="6">
    <name type="scientific">Strongyloides ratti</name>
    <name type="common">Parasitic roundworm</name>
    <dbReference type="NCBI Taxonomy" id="34506"/>
    <lineage>
        <taxon>Eukaryota</taxon>
        <taxon>Metazoa</taxon>
        <taxon>Ecdysozoa</taxon>
        <taxon>Nematoda</taxon>
        <taxon>Chromadorea</taxon>
        <taxon>Rhabditida</taxon>
        <taxon>Tylenchina</taxon>
        <taxon>Panagrolaimomorpha</taxon>
        <taxon>Strongyloidoidea</taxon>
        <taxon>Strongyloididae</taxon>
        <taxon>Strongyloides</taxon>
    </lineage>
</organism>
<dbReference type="GeneID" id="36379661"/>
<keyword evidence="7" id="KW-1185">Reference proteome</keyword>
<dbReference type="SMART" id="SM00487">
    <property type="entry name" value="DEXDc"/>
    <property type="match status" value="1"/>
</dbReference>
<evidence type="ECO:0000313" key="9">
    <source>
        <dbReference type="WormBase" id="SRAE_2000196000"/>
    </source>
</evidence>
<reference evidence="8" key="2">
    <citation type="submission" date="2020-12" db="UniProtKB">
        <authorList>
            <consortium name="WormBaseParasite"/>
        </authorList>
    </citation>
    <scope>IDENTIFICATION</scope>
</reference>
<feature type="domain" description="Helicase ATP-binding" evidence="5">
    <location>
        <begin position="51"/>
        <end position="310"/>
    </location>
</feature>
<keyword evidence="4 6" id="KW-0347">Helicase</keyword>
<dbReference type="PROSITE" id="PS51192">
    <property type="entry name" value="HELICASE_ATP_BIND_1"/>
    <property type="match status" value="1"/>
</dbReference>
<evidence type="ECO:0000259" key="5">
    <source>
        <dbReference type="PROSITE" id="PS51192"/>
    </source>
</evidence>
<accession>A0A090LBY9</accession>
<dbReference type="EC" id="3.6.4.13" evidence="4"/>
<keyword evidence="3 4" id="KW-0067">ATP-binding</keyword>
<dbReference type="GO" id="GO:0003724">
    <property type="term" value="F:RNA helicase activity"/>
    <property type="evidence" value="ECO:0007669"/>
    <property type="project" value="UniProtKB-EC"/>
</dbReference>
<evidence type="ECO:0000256" key="3">
    <source>
        <dbReference type="ARBA" id="ARBA00022840"/>
    </source>
</evidence>
<evidence type="ECO:0000313" key="6">
    <source>
        <dbReference type="EMBL" id="CEF67296.1"/>
    </source>
</evidence>
<dbReference type="AlphaFoldDB" id="A0A090LBY9"/>